<dbReference type="PANTHER" id="PTHR23404">
    <property type="entry name" value="MOLYBDOPTERIN SYNTHASE RELATED"/>
    <property type="match status" value="1"/>
</dbReference>
<dbReference type="GO" id="GO:0006777">
    <property type="term" value="P:Mo-molybdopterin cofactor biosynthetic process"/>
    <property type="evidence" value="ECO:0007669"/>
    <property type="project" value="InterPro"/>
</dbReference>
<name>A0A3P7L9Q6_THECL</name>
<proteinExistence type="predicted"/>
<protein>
    <recommendedName>
        <fullName evidence="3">Molybdopterin synthase catalytic subunit</fullName>
    </recommendedName>
</protein>
<dbReference type="InterPro" id="IPR003448">
    <property type="entry name" value="Mopterin_biosynth_MoaE"/>
</dbReference>
<dbReference type="Proteomes" id="UP000276776">
    <property type="component" value="Unassembled WGS sequence"/>
</dbReference>
<dbReference type="OrthoDB" id="5531344at2759"/>
<evidence type="ECO:0000313" key="1">
    <source>
        <dbReference type="EMBL" id="VDN07213.1"/>
    </source>
</evidence>
<gene>
    <name evidence="1" type="ORF">TCLT_LOCUS9568</name>
</gene>
<dbReference type="CDD" id="cd00756">
    <property type="entry name" value="MoaE"/>
    <property type="match status" value="1"/>
</dbReference>
<organism evidence="1 2">
    <name type="scientific">Thelazia callipaeda</name>
    <name type="common">Oriental eyeworm</name>
    <name type="synonym">Parasitic nematode</name>
    <dbReference type="NCBI Taxonomy" id="103827"/>
    <lineage>
        <taxon>Eukaryota</taxon>
        <taxon>Metazoa</taxon>
        <taxon>Ecdysozoa</taxon>
        <taxon>Nematoda</taxon>
        <taxon>Chromadorea</taxon>
        <taxon>Rhabditida</taxon>
        <taxon>Spirurina</taxon>
        <taxon>Spiruromorpha</taxon>
        <taxon>Thelazioidea</taxon>
        <taxon>Thelaziidae</taxon>
        <taxon>Thelazia</taxon>
    </lineage>
</organism>
<dbReference type="AlphaFoldDB" id="A0A3P7L9Q6"/>
<keyword evidence="2" id="KW-1185">Reference proteome</keyword>
<reference evidence="1 2" key="1">
    <citation type="submission" date="2018-11" db="EMBL/GenBank/DDBJ databases">
        <authorList>
            <consortium name="Pathogen Informatics"/>
        </authorList>
    </citation>
    <scope>NUCLEOTIDE SEQUENCE [LARGE SCALE GENOMIC DNA]</scope>
</reference>
<accession>A0A3P7L9Q6</accession>
<dbReference type="SUPFAM" id="SSF52540">
    <property type="entry name" value="P-loop containing nucleoside triphosphate hydrolases"/>
    <property type="match status" value="1"/>
</dbReference>
<dbReference type="Gene3D" id="3.90.1170.40">
    <property type="entry name" value="Molybdopterin biosynthesis MoaE subunit"/>
    <property type="match status" value="1"/>
</dbReference>
<sequence>MLFQKILHFLVSEILKDFASWPERCGVSKKSADTKAYVIGIGGCTNSGKTMLSRMLSNALVEEGIKVAVISQDKFYYRREEIEQVVSRANPEVIYYNYDSISAINTVEFIMEIQKQAGSNDFVIVEGNMIMEIENLRHLLHRSIFITLSRYLCEERRTGRKYDYPDMPGYLEEIVFPAYKDHLSHAYVLSRQSVDITFIDGSRINFYSESQVKNLFCTLTKNLLLIQDGELQISHAVKFVSTPKSGTTKDKNNGKEVAYLEYEVYEGMIYKELQALCDEVRRNYPAVEKIAIFHRVGKVMVGETSLILAVGAPHRKDALGGTEQALEYLKRNLPIFKKETYLDQTYSWMANNCELNYGH</sequence>
<dbReference type="EMBL" id="UYYF01004828">
    <property type="protein sequence ID" value="VDN07213.1"/>
    <property type="molecule type" value="Genomic_DNA"/>
</dbReference>
<dbReference type="Pfam" id="PF02391">
    <property type="entry name" value="MoaE"/>
    <property type="match status" value="1"/>
</dbReference>
<dbReference type="STRING" id="103827.A0A3P7L9Q6"/>
<dbReference type="SUPFAM" id="SSF54690">
    <property type="entry name" value="Molybdopterin synthase subunit MoaE"/>
    <property type="match status" value="1"/>
</dbReference>
<dbReference type="InterPro" id="IPR036563">
    <property type="entry name" value="MoaE_sf"/>
</dbReference>
<dbReference type="InterPro" id="IPR027417">
    <property type="entry name" value="P-loop_NTPase"/>
</dbReference>
<dbReference type="Gene3D" id="3.40.50.300">
    <property type="entry name" value="P-loop containing nucleotide triphosphate hydrolases"/>
    <property type="match status" value="1"/>
</dbReference>
<evidence type="ECO:0000313" key="2">
    <source>
        <dbReference type="Proteomes" id="UP000276776"/>
    </source>
</evidence>
<evidence type="ECO:0008006" key="3">
    <source>
        <dbReference type="Google" id="ProtNLM"/>
    </source>
</evidence>